<dbReference type="GO" id="GO:0046872">
    <property type="term" value="F:metal ion binding"/>
    <property type="evidence" value="ECO:0007669"/>
    <property type="project" value="UniProtKB-KW"/>
</dbReference>
<dbReference type="Proteomes" id="UP000070501">
    <property type="component" value="Unassembled WGS sequence"/>
</dbReference>
<feature type="compositionally biased region" description="Polar residues" evidence="9">
    <location>
        <begin position="247"/>
        <end position="260"/>
    </location>
</feature>
<feature type="compositionally biased region" description="Basic and acidic residues" evidence="9">
    <location>
        <begin position="155"/>
        <end position="165"/>
    </location>
</feature>
<reference evidence="12" key="1">
    <citation type="submission" date="2016-02" db="EMBL/GenBank/DDBJ databases">
        <title>Draft genome sequence of Microdochium bolleyi, a fungal endophyte of beachgrass.</title>
        <authorList>
            <consortium name="DOE Joint Genome Institute"/>
            <person name="David A.S."/>
            <person name="May G."/>
            <person name="Haridas S."/>
            <person name="Lim J."/>
            <person name="Wang M."/>
            <person name="Labutti K."/>
            <person name="Lipzen A."/>
            <person name="Barry K."/>
            <person name="Grigoriev I.V."/>
        </authorList>
    </citation>
    <scope>NUCLEOTIDE SEQUENCE [LARGE SCALE GENOMIC DNA]</scope>
    <source>
        <strain evidence="12">J235TASD1</strain>
    </source>
</reference>
<dbReference type="InterPro" id="IPR015063">
    <property type="entry name" value="USP8_dimer"/>
</dbReference>
<proteinExistence type="inferred from homology"/>
<evidence type="ECO:0000259" key="10">
    <source>
        <dbReference type="PROSITE" id="PS50249"/>
    </source>
</evidence>
<dbReference type="SUPFAM" id="SSF102712">
    <property type="entry name" value="JAB1/MPN domain"/>
    <property type="match status" value="1"/>
</dbReference>
<dbReference type="FunFam" id="3.40.140.10:FF:000033">
    <property type="entry name" value="AMSH-like protease sst2"/>
    <property type="match status" value="1"/>
</dbReference>
<keyword evidence="3" id="KW-0645">Protease</keyword>
<evidence type="ECO:0000256" key="7">
    <source>
        <dbReference type="ARBA" id="ARBA00022833"/>
    </source>
</evidence>
<evidence type="ECO:0000256" key="2">
    <source>
        <dbReference type="ARBA" id="ARBA00010981"/>
    </source>
</evidence>
<name>A0A136IZ17_9PEZI</name>
<evidence type="ECO:0000313" key="11">
    <source>
        <dbReference type="EMBL" id="KXJ90006.1"/>
    </source>
</evidence>
<dbReference type="PROSITE" id="PS50249">
    <property type="entry name" value="MPN"/>
    <property type="match status" value="1"/>
</dbReference>
<keyword evidence="12" id="KW-1185">Reference proteome</keyword>
<dbReference type="SUPFAM" id="SSF140856">
    <property type="entry name" value="USP8 N-terminal domain-like"/>
    <property type="match status" value="1"/>
</dbReference>
<evidence type="ECO:0000256" key="1">
    <source>
        <dbReference type="ARBA" id="ARBA00001947"/>
    </source>
</evidence>
<evidence type="ECO:0000256" key="4">
    <source>
        <dbReference type="ARBA" id="ARBA00022723"/>
    </source>
</evidence>
<dbReference type="GO" id="GO:0140492">
    <property type="term" value="F:metal-dependent deubiquitinase activity"/>
    <property type="evidence" value="ECO:0007669"/>
    <property type="project" value="InterPro"/>
</dbReference>
<evidence type="ECO:0000256" key="5">
    <source>
        <dbReference type="ARBA" id="ARBA00022786"/>
    </source>
</evidence>
<evidence type="ECO:0000313" key="12">
    <source>
        <dbReference type="Proteomes" id="UP000070501"/>
    </source>
</evidence>
<accession>A0A136IZ17</accession>
<protein>
    <submittedName>
        <fullName evidence="11">Mov34/MPN/PAD-1 family protein</fullName>
    </submittedName>
</protein>
<feature type="compositionally biased region" description="Polar residues" evidence="9">
    <location>
        <begin position="186"/>
        <end position="196"/>
    </location>
</feature>
<comment type="similarity">
    <text evidence="2">Belongs to the peptidase M67C family.</text>
</comment>
<dbReference type="SMART" id="SM00232">
    <property type="entry name" value="JAB_MPN"/>
    <property type="match status" value="1"/>
</dbReference>
<dbReference type="PANTHER" id="PTHR12947:SF13">
    <property type="entry name" value="FI19924P1"/>
    <property type="match status" value="1"/>
</dbReference>
<keyword evidence="4" id="KW-0479">Metal-binding</keyword>
<dbReference type="InterPro" id="IPR037518">
    <property type="entry name" value="MPN"/>
</dbReference>
<dbReference type="GO" id="GO:0005768">
    <property type="term" value="C:endosome"/>
    <property type="evidence" value="ECO:0007669"/>
    <property type="project" value="TreeGrafter"/>
</dbReference>
<dbReference type="GO" id="GO:0006508">
    <property type="term" value="P:proteolysis"/>
    <property type="evidence" value="ECO:0007669"/>
    <property type="project" value="UniProtKB-KW"/>
</dbReference>
<evidence type="ECO:0000256" key="9">
    <source>
        <dbReference type="SAM" id="MobiDB-lite"/>
    </source>
</evidence>
<dbReference type="OrthoDB" id="3640at2759"/>
<dbReference type="Gene3D" id="3.40.140.10">
    <property type="entry name" value="Cytidine Deaminase, domain 2"/>
    <property type="match status" value="1"/>
</dbReference>
<keyword evidence="6" id="KW-0378">Hydrolase</keyword>
<feature type="region of interest" description="Disordered" evidence="9">
    <location>
        <begin position="144"/>
        <end position="165"/>
    </location>
</feature>
<gene>
    <name evidence="11" type="ORF">Micbo1qcDRAFT_234692</name>
</gene>
<organism evidence="11 12">
    <name type="scientific">Microdochium bolleyi</name>
    <dbReference type="NCBI Taxonomy" id="196109"/>
    <lineage>
        <taxon>Eukaryota</taxon>
        <taxon>Fungi</taxon>
        <taxon>Dikarya</taxon>
        <taxon>Ascomycota</taxon>
        <taxon>Pezizomycotina</taxon>
        <taxon>Sordariomycetes</taxon>
        <taxon>Xylariomycetidae</taxon>
        <taxon>Xylariales</taxon>
        <taxon>Microdochiaceae</taxon>
        <taxon>Microdochium</taxon>
    </lineage>
</organism>
<keyword evidence="8" id="KW-0482">Metalloprotease</keyword>
<dbReference type="GO" id="GO:0016020">
    <property type="term" value="C:membrane"/>
    <property type="evidence" value="ECO:0007669"/>
    <property type="project" value="TreeGrafter"/>
</dbReference>
<evidence type="ECO:0000256" key="6">
    <source>
        <dbReference type="ARBA" id="ARBA00022801"/>
    </source>
</evidence>
<comment type="cofactor">
    <cofactor evidence="1">
        <name>Zn(2+)</name>
        <dbReference type="ChEBI" id="CHEBI:29105"/>
    </cofactor>
</comment>
<dbReference type="GO" id="GO:0070536">
    <property type="term" value="P:protein K63-linked deubiquitination"/>
    <property type="evidence" value="ECO:0007669"/>
    <property type="project" value="InterPro"/>
</dbReference>
<dbReference type="Pfam" id="PF08969">
    <property type="entry name" value="USP8_dimer"/>
    <property type="match status" value="1"/>
</dbReference>
<dbReference type="STRING" id="196109.A0A136IZ17"/>
<dbReference type="EMBL" id="KQ964253">
    <property type="protein sequence ID" value="KXJ90006.1"/>
    <property type="molecule type" value="Genomic_DNA"/>
</dbReference>
<dbReference type="AlphaFoldDB" id="A0A136IZ17"/>
<dbReference type="InParanoid" id="A0A136IZ17"/>
<dbReference type="InterPro" id="IPR000555">
    <property type="entry name" value="JAMM/MPN+_dom"/>
</dbReference>
<dbReference type="Pfam" id="PF01398">
    <property type="entry name" value="JAB"/>
    <property type="match status" value="1"/>
</dbReference>
<keyword evidence="5" id="KW-0833">Ubl conjugation pathway</keyword>
<feature type="region of interest" description="Disordered" evidence="9">
    <location>
        <begin position="177"/>
        <end position="202"/>
    </location>
</feature>
<dbReference type="Gene3D" id="1.20.58.80">
    <property type="entry name" value="Phosphotransferase system, lactose/cellobiose-type IIA subunit"/>
    <property type="match status" value="1"/>
</dbReference>
<dbReference type="GO" id="GO:0061578">
    <property type="term" value="F:K63-linked deubiquitinase activity"/>
    <property type="evidence" value="ECO:0007669"/>
    <property type="project" value="InterPro"/>
</dbReference>
<dbReference type="CDD" id="cd08066">
    <property type="entry name" value="MPN_AMSH_like"/>
    <property type="match status" value="1"/>
</dbReference>
<evidence type="ECO:0000256" key="3">
    <source>
        <dbReference type="ARBA" id="ARBA00022670"/>
    </source>
</evidence>
<keyword evidence="7" id="KW-0862">Zinc</keyword>
<feature type="region of interest" description="Disordered" evidence="9">
    <location>
        <begin position="229"/>
        <end position="351"/>
    </location>
</feature>
<dbReference type="InterPro" id="IPR044098">
    <property type="entry name" value="STAMBP/STALP-like_MPN"/>
</dbReference>
<sequence>MATATMRSSRPRGIQEITAEAEDFSLNANIPLKVWLRTAQMLTQRGDMHLRKGEWSQAYMLYWRYAVLVTERLKKHPEFKTTAGRDAARPVLSQLPAVLDGLGRMKPLIQREYEQWEKEEARREALRTQQRAELAQALDADQHDAYTSPRRRHHQHDEHLDLETHRDLAVELAQDEMRRRERERQTQAGSRASGGQQRDRRVAGIWDQWTDRLADEQSHDEELFRAQMESTRSQLDDRNARDAYGTDPQQASQHTTSYNYPSIARSEPVKYEPTSFHQRVESAIAPSRPPKHDLVPPPLYQSDRGAPRPPPLPSKDLLYSQDYSQTLSANPQHAPALPPKDYPVPEPPVKTQKPFRPAAYLENGEPLRSIFLPGQLRHRFLDVAEPNTRQGLEMCGMLCGTDVNNALVVSCLIIPEQKCTSDTCETENENALLEYCMTEDLLMIGWIHTHPTQTCFMSSRDLHTHAGYQIMLPESIAIVCAPSKQPDHGIFRLTNPPGLPHILNCEQAATFHQHSIDNLYTSVERPQGHVLQDDRLGFTVVDLRPGFRDGPNARKNF</sequence>
<feature type="domain" description="MPN" evidence="10">
    <location>
        <begin position="369"/>
        <end position="499"/>
    </location>
</feature>
<evidence type="ECO:0000256" key="8">
    <source>
        <dbReference type="ARBA" id="ARBA00023049"/>
    </source>
</evidence>
<feature type="compositionally biased region" description="Pro residues" evidence="9">
    <location>
        <begin position="336"/>
        <end position="348"/>
    </location>
</feature>
<feature type="compositionally biased region" description="Polar residues" evidence="9">
    <location>
        <begin position="321"/>
        <end position="331"/>
    </location>
</feature>
<dbReference type="PANTHER" id="PTHR12947">
    <property type="entry name" value="AMSH-LIKE PROTEASE"/>
    <property type="match status" value="1"/>
</dbReference>